<sequence length="310" mass="35221">MSNAIHDVEEVVEITPSQGAGTWPEEIVEEVVEITPSQGAGTWPEEIELYFIDLMKEEVKKGNRHTTTFTRTSWKFIEDELKKKSGKEYPHEQLKNKFNQLRQRWRNLKSLLTDTAVGYTVSTGQISATEDTHKYARYFRRKGCKGYDKLCIIFGDTIATGDNAYPSTKSPTISNDDKEEDEEQEEEEIESSRAKKKSKVGGKRVPLRQQVQLAMVDALASMGESNKNKMEWKERKMSSTSGHSHVSGAIGPREGSNEITNCITVLSALEGIDSRQFLKATQVLHDDTVWRTIFLAMPDERKKEWVLSLP</sequence>
<evidence type="ECO:0000313" key="4">
    <source>
        <dbReference type="Proteomes" id="UP000243459"/>
    </source>
</evidence>
<reference evidence="4" key="1">
    <citation type="journal article" date="2017" name="Nat. Commun.">
        <title>The asparagus genome sheds light on the origin and evolution of a young Y chromosome.</title>
        <authorList>
            <person name="Harkess A."/>
            <person name="Zhou J."/>
            <person name="Xu C."/>
            <person name="Bowers J.E."/>
            <person name="Van der Hulst R."/>
            <person name="Ayyampalayam S."/>
            <person name="Mercati F."/>
            <person name="Riccardi P."/>
            <person name="McKain M.R."/>
            <person name="Kakrana A."/>
            <person name="Tang H."/>
            <person name="Ray J."/>
            <person name="Groenendijk J."/>
            <person name="Arikit S."/>
            <person name="Mathioni S.M."/>
            <person name="Nakano M."/>
            <person name="Shan H."/>
            <person name="Telgmann-Rauber A."/>
            <person name="Kanno A."/>
            <person name="Yue Z."/>
            <person name="Chen H."/>
            <person name="Li W."/>
            <person name="Chen Y."/>
            <person name="Xu X."/>
            <person name="Zhang Y."/>
            <person name="Luo S."/>
            <person name="Chen H."/>
            <person name="Gao J."/>
            <person name="Mao Z."/>
            <person name="Pires J.C."/>
            <person name="Luo M."/>
            <person name="Kudrna D."/>
            <person name="Wing R.A."/>
            <person name="Meyers B.C."/>
            <person name="Yi K."/>
            <person name="Kong H."/>
            <person name="Lavrijsen P."/>
            <person name="Sunseri F."/>
            <person name="Falavigna A."/>
            <person name="Ye Y."/>
            <person name="Leebens-Mack J.H."/>
            <person name="Chen G."/>
        </authorList>
    </citation>
    <scope>NUCLEOTIDE SEQUENCE [LARGE SCALE GENOMIC DNA]</scope>
    <source>
        <strain evidence="4">cv. DH0086</strain>
    </source>
</reference>
<proteinExistence type="predicted"/>
<accession>A0A5P1E4M3</accession>
<name>A0A5P1E4M3_ASPOF</name>
<evidence type="ECO:0000259" key="2">
    <source>
        <dbReference type="Pfam" id="PF12776"/>
    </source>
</evidence>
<dbReference type="Pfam" id="PF12776">
    <property type="entry name" value="Myb_DNA-bind_3"/>
    <property type="match status" value="1"/>
</dbReference>
<dbReference type="PANTHER" id="PTHR47584:SF14">
    <property type="entry name" value="L10-INTERACTING MYB DOMAIN-CONTAINING PROTEIN-LIKE"/>
    <property type="match status" value="1"/>
</dbReference>
<feature type="compositionally biased region" description="Basic residues" evidence="1">
    <location>
        <begin position="194"/>
        <end position="203"/>
    </location>
</feature>
<feature type="region of interest" description="Disordered" evidence="1">
    <location>
        <begin position="163"/>
        <end position="203"/>
    </location>
</feature>
<feature type="compositionally biased region" description="Acidic residues" evidence="1">
    <location>
        <begin position="177"/>
        <end position="189"/>
    </location>
</feature>
<dbReference type="EMBL" id="CM007390">
    <property type="protein sequence ID" value="ONK56923.1"/>
    <property type="molecule type" value="Genomic_DNA"/>
</dbReference>
<gene>
    <name evidence="3" type="ORF">A4U43_C10F14710</name>
</gene>
<feature type="compositionally biased region" description="Polar residues" evidence="1">
    <location>
        <begin position="165"/>
        <end position="174"/>
    </location>
</feature>
<keyword evidence="4" id="KW-1185">Reference proteome</keyword>
<organism evidence="3 4">
    <name type="scientific">Asparagus officinalis</name>
    <name type="common">Garden asparagus</name>
    <dbReference type="NCBI Taxonomy" id="4686"/>
    <lineage>
        <taxon>Eukaryota</taxon>
        <taxon>Viridiplantae</taxon>
        <taxon>Streptophyta</taxon>
        <taxon>Embryophyta</taxon>
        <taxon>Tracheophyta</taxon>
        <taxon>Spermatophyta</taxon>
        <taxon>Magnoliopsida</taxon>
        <taxon>Liliopsida</taxon>
        <taxon>Asparagales</taxon>
        <taxon>Asparagaceae</taxon>
        <taxon>Asparagoideae</taxon>
        <taxon>Asparagus</taxon>
    </lineage>
</organism>
<dbReference type="InterPro" id="IPR045026">
    <property type="entry name" value="LIMYB"/>
</dbReference>
<dbReference type="PANTHER" id="PTHR47584">
    <property type="match status" value="1"/>
</dbReference>
<evidence type="ECO:0000313" key="3">
    <source>
        <dbReference type="EMBL" id="ONK56923.1"/>
    </source>
</evidence>
<dbReference type="Gramene" id="ONK56923">
    <property type="protein sequence ID" value="ONK56923"/>
    <property type="gene ID" value="A4U43_C10F14710"/>
</dbReference>
<feature type="domain" description="Myb/SANT-like" evidence="2">
    <location>
        <begin position="43"/>
        <end position="131"/>
    </location>
</feature>
<dbReference type="Proteomes" id="UP000243459">
    <property type="component" value="Chromosome 10"/>
</dbReference>
<protein>
    <recommendedName>
        <fullName evidence="2">Myb/SANT-like domain-containing protein</fullName>
    </recommendedName>
</protein>
<dbReference type="OMA" id="ATEDTHK"/>
<dbReference type="InterPro" id="IPR024752">
    <property type="entry name" value="Myb/SANT-like_dom"/>
</dbReference>
<evidence type="ECO:0000256" key="1">
    <source>
        <dbReference type="SAM" id="MobiDB-lite"/>
    </source>
</evidence>
<dbReference type="AlphaFoldDB" id="A0A5P1E4M3"/>